<dbReference type="AlphaFoldDB" id="A0A9F7R489"/>
<dbReference type="GO" id="GO:0046983">
    <property type="term" value="F:protein dimerization activity"/>
    <property type="evidence" value="ECO:0007669"/>
    <property type="project" value="InterPro"/>
</dbReference>
<feature type="compositionally biased region" description="Polar residues" evidence="6">
    <location>
        <begin position="1"/>
        <end position="15"/>
    </location>
</feature>
<evidence type="ECO:0000256" key="6">
    <source>
        <dbReference type="SAM" id="MobiDB-lite"/>
    </source>
</evidence>
<evidence type="ECO:0000256" key="5">
    <source>
        <dbReference type="ARBA" id="ARBA00023242"/>
    </source>
</evidence>
<protein>
    <submittedName>
        <fullName evidence="9">Zinc finger BED domain-containing protein 4</fullName>
    </submittedName>
</protein>
<gene>
    <name evidence="9" type="primary">LOC108270229</name>
</gene>
<proteinExistence type="predicted"/>
<organism evidence="8 9">
    <name type="scientific">Ictalurus punctatus</name>
    <name type="common">Channel catfish</name>
    <name type="synonym">Silurus punctatus</name>
    <dbReference type="NCBI Taxonomy" id="7998"/>
    <lineage>
        <taxon>Eukaryota</taxon>
        <taxon>Metazoa</taxon>
        <taxon>Chordata</taxon>
        <taxon>Craniata</taxon>
        <taxon>Vertebrata</taxon>
        <taxon>Euteleostomi</taxon>
        <taxon>Actinopterygii</taxon>
        <taxon>Neopterygii</taxon>
        <taxon>Teleostei</taxon>
        <taxon>Ostariophysi</taxon>
        <taxon>Siluriformes</taxon>
        <taxon>Ictaluridae</taxon>
        <taxon>Ictalurus</taxon>
    </lineage>
</organism>
<feature type="region of interest" description="Disordered" evidence="6">
    <location>
        <begin position="1"/>
        <end position="36"/>
    </location>
</feature>
<dbReference type="GO" id="GO:0005634">
    <property type="term" value="C:nucleus"/>
    <property type="evidence" value="ECO:0007669"/>
    <property type="project" value="UniProtKB-SubCell"/>
</dbReference>
<keyword evidence="2" id="KW-0479">Metal-binding</keyword>
<sequence>MLAARNSNKPTLQQTLEKRENVQRQPTRLLTKETDEDHGIKTMKGTLATAVTRHRKKKTHYCIATVLDPRYKGRFFSNINTATEAKEMVMQELQKVSGGEADKHEDLGEPPARKLYKAQASSTLDSVFDEIADAQASRSLSSAPVGAAIQLEKYLGETTTSREDKPLQYWGVNKMRFPTFAQMSRRYLSAPCSSVESERLFSSVSKTETGSQLLMQRSSFSSKRTCLSLFQKSL</sequence>
<dbReference type="PANTHER" id="PTHR46481:SF10">
    <property type="entry name" value="ZINC FINGER BED DOMAIN-CONTAINING PROTEIN 39"/>
    <property type="match status" value="1"/>
</dbReference>
<keyword evidence="3" id="KW-0863">Zinc-finger</keyword>
<dbReference type="OrthoDB" id="10057873at2759"/>
<keyword evidence="5" id="KW-0539">Nucleus</keyword>
<evidence type="ECO:0000256" key="1">
    <source>
        <dbReference type="ARBA" id="ARBA00004123"/>
    </source>
</evidence>
<dbReference type="GeneID" id="108270229"/>
<evidence type="ECO:0000256" key="2">
    <source>
        <dbReference type="ARBA" id="ARBA00022723"/>
    </source>
</evidence>
<dbReference type="SUPFAM" id="SSF53098">
    <property type="entry name" value="Ribonuclease H-like"/>
    <property type="match status" value="1"/>
</dbReference>
<evidence type="ECO:0000256" key="4">
    <source>
        <dbReference type="ARBA" id="ARBA00022833"/>
    </source>
</evidence>
<name>A0A9F7R489_ICTPU</name>
<accession>A0A9F7R489</accession>
<dbReference type="RefSeq" id="XP_053538535.1">
    <property type="nucleotide sequence ID" value="XM_053682560.1"/>
</dbReference>
<dbReference type="Proteomes" id="UP000221080">
    <property type="component" value="Chromosome 9"/>
</dbReference>
<evidence type="ECO:0000259" key="7">
    <source>
        <dbReference type="Pfam" id="PF05699"/>
    </source>
</evidence>
<dbReference type="InterPro" id="IPR052035">
    <property type="entry name" value="ZnF_BED_domain_contain"/>
</dbReference>
<comment type="subcellular location">
    <subcellularLocation>
        <location evidence="1">Nucleus</location>
    </subcellularLocation>
</comment>
<dbReference type="Pfam" id="PF05699">
    <property type="entry name" value="Dimer_Tnp_hAT"/>
    <property type="match status" value="1"/>
</dbReference>
<evidence type="ECO:0000313" key="9">
    <source>
        <dbReference type="RefSeq" id="XP_053538535.1"/>
    </source>
</evidence>
<reference evidence="8" key="1">
    <citation type="journal article" date="2016" name="Nat. Commun.">
        <title>The channel catfish genome sequence provides insights into the evolution of scale formation in teleosts.</title>
        <authorList>
            <person name="Liu Z."/>
            <person name="Liu S."/>
            <person name="Yao J."/>
            <person name="Bao L."/>
            <person name="Zhang J."/>
            <person name="Li Y."/>
            <person name="Jiang C."/>
            <person name="Sun L."/>
            <person name="Wang R."/>
            <person name="Zhang Y."/>
            <person name="Zhou T."/>
            <person name="Zeng Q."/>
            <person name="Fu Q."/>
            <person name="Gao S."/>
            <person name="Li N."/>
            <person name="Koren S."/>
            <person name="Jiang Y."/>
            <person name="Zimin A."/>
            <person name="Xu P."/>
            <person name="Phillippy A.M."/>
            <person name="Geng X."/>
            <person name="Song L."/>
            <person name="Sun F."/>
            <person name="Li C."/>
            <person name="Wang X."/>
            <person name="Chen A."/>
            <person name="Jin Y."/>
            <person name="Yuan Z."/>
            <person name="Yang Y."/>
            <person name="Tan S."/>
            <person name="Peatman E."/>
            <person name="Lu J."/>
            <person name="Qin Z."/>
            <person name="Dunham R."/>
            <person name="Li Z."/>
            <person name="Sonstegard T."/>
            <person name="Feng J."/>
            <person name="Danzmann R.G."/>
            <person name="Schroeder S."/>
            <person name="Scheffler B."/>
            <person name="Duke M.V."/>
            <person name="Ballard L."/>
            <person name="Kucuktas H."/>
            <person name="Kaltenboeck L."/>
            <person name="Liu H."/>
            <person name="Armbruster J."/>
            <person name="Xie Y."/>
            <person name="Kirby M.L."/>
            <person name="Tian Y."/>
            <person name="Flanagan M.E."/>
            <person name="Mu W."/>
            <person name="Waldbieser G.C."/>
        </authorList>
    </citation>
    <scope>NUCLEOTIDE SEQUENCE [LARGE SCALE GENOMIC DNA]</scope>
    <source>
        <strain evidence="8">SDA103</strain>
    </source>
</reference>
<dbReference type="InterPro" id="IPR008906">
    <property type="entry name" value="HATC_C_dom"/>
</dbReference>
<evidence type="ECO:0000313" key="8">
    <source>
        <dbReference type="Proteomes" id="UP000221080"/>
    </source>
</evidence>
<dbReference type="GO" id="GO:0008270">
    <property type="term" value="F:zinc ion binding"/>
    <property type="evidence" value="ECO:0007669"/>
    <property type="project" value="UniProtKB-KW"/>
</dbReference>
<feature type="domain" description="HAT C-terminal dimerisation" evidence="7">
    <location>
        <begin position="151"/>
        <end position="210"/>
    </location>
</feature>
<keyword evidence="4" id="KW-0862">Zinc</keyword>
<reference evidence="9" key="2">
    <citation type="submission" date="2025-08" db="UniProtKB">
        <authorList>
            <consortium name="RefSeq"/>
        </authorList>
    </citation>
    <scope>IDENTIFICATION</scope>
    <source>
        <tissue evidence="9">Blood</tissue>
    </source>
</reference>
<dbReference type="PANTHER" id="PTHR46481">
    <property type="entry name" value="ZINC FINGER BED DOMAIN-CONTAINING PROTEIN 4"/>
    <property type="match status" value="1"/>
</dbReference>
<keyword evidence="8" id="KW-1185">Reference proteome</keyword>
<dbReference type="KEGG" id="ipu:108270229"/>
<evidence type="ECO:0000256" key="3">
    <source>
        <dbReference type="ARBA" id="ARBA00022771"/>
    </source>
</evidence>
<dbReference type="InterPro" id="IPR012337">
    <property type="entry name" value="RNaseH-like_sf"/>
</dbReference>